<reference evidence="8" key="1">
    <citation type="journal article" date="2021" name="PeerJ">
        <title>Extensive microbial diversity within the chicken gut microbiome revealed by metagenomics and culture.</title>
        <authorList>
            <person name="Gilroy R."/>
            <person name="Ravi A."/>
            <person name="Getino M."/>
            <person name="Pursley I."/>
            <person name="Horton D.L."/>
            <person name="Alikhan N.F."/>
            <person name="Baker D."/>
            <person name="Gharbi K."/>
            <person name="Hall N."/>
            <person name="Watson M."/>
            <person name="Adriaenssens E.M."/>
            <person name="Foster-Nyarko E."/>
            <person name="Jarju S."/>
            <person name="Secka A."/>
            <person name="Antonio M."/>
            <person name="Oren A."/>
            <person name="Chaudhuri R.R."/>
            <person name="La Ragione R."/>
            <person name="Hildebrand F."/>
            <person name="Pallen M.J."/>
        </authorList>
    </citation>
    <scope>NUCLEOTIDE SEQUENCE</scope>
    <source>
        <strain evidence="8">CHK169-2315</strain>
    </source>
</reference>
<dbReference type="InterPro" id="IPR006156">
    <property type="entry name" value="Dihydroneopterin_aldolase"/>
</dbReference>
<dbReference type="SMART" id="SM00905">
    <property type="entry name" value="FolB"/>
    <property type="match status" value="1"/>
</dbReference>
<organism evidence="8 9">
    <name type="scientific">Candidatus Pseudogracilibacillus intestinigallinarum</name>
    <dbReference type="NCBI Taxonomy" id="2838742"/>
    <lineage>
        <taxon>Bacteria</taxon>
        <taxon>Bacillati</taxon>
        <taxon>Bacillota</taxon>
        <taxon>Bacilli</taxon>
        <taxon>Bacillales</taxon>
        <taxon>Bacillaceae</taxon>
        <taxon>Pseudogracilibacillus</taxon>
    </lineage>
</organism>
<dbReference type="Pfam" id="PF02152">
    <property type="entry name" value="FolB"/>
    <property type="match status" value="1"/>
</dbReference>
<dbReference type="InterPro" id="IPR043133">
    <property type="entry name" value="GTP-CH-I_C/QueF"/>
</dbReference>
<dbReference type="InterPro" id="IPR006157">
    <property type="entry name" value="FolB_dom"/>
</dbReference>
<dbReference type="NCBIfam" id="TIGR00526">
    <property type="entry name" value="folB_dom"/>
    <property type="match status" value="1"/>
</dbReference>
<dbReference type="NCBIfam" id="TIGR00525">
    <property type="entry name" value="folB"/>
    <property type="match status" value="1"/>
</dbReference>
<evidence type="ECO:0000256" key="3">
    <source>
        <dbReference type="ARBA" id="ARBA00005708"/>
    </source>
</evidence>
<dbReference type="GO" id="GO:0046656">
    <property type="term" value="P:folic acid biosynthetic process"/>
    <property type="evidence" value="ECO:0007669"/>
    <property type="project" value="UniProtKB-UniRule"/>
</dbReference>
<evidence type="ECO:0000256" key="1">
    <source>
        <dbReference type="ARBA" id="ARBA00001353"/>
    </source>
</evidence>
<dbReference type="EMBL" id="DXHX01000089">
    <property type="protein sequence ID" value="HIV74625.1"/>
    <property type="molecule type" value="Genomic_DNA"/>
</dbReference>
<dbReference type="AlphaFoldDB" id="A0A9D1PLI5"/>
<dbReference type="CDD" id="cd00534">
    <property type="entry name" value="DHNA_DHNTPE"/>
    <property type="match status" value="1"/>
</dbReference>
<evidence type="ECO:0000256" key="5">
    <source>
        <dbReference type="ARBA" id="ARBA00023239"/>
    </source>
</evidence>
<accession>A0A9D1PLI5</accession>
<evidence type="ECO:0000313" key="8">
    <source>
        <dbReference type="EMBL" id="HIV74625.1"/>
    </source>
</evidence>
<dbReference type="GO" id="GO:0005737">
    <property type="term" value="C:cytoplasm"/>
    <property type="evidence" value="ECO:0007669"/>
    <property type="project" value="TreeGrafter"/>
</dbReference>
<dbReference type="EC" id="4.1.2.25" evidence="6"/>
<evidence type="ECO:0000256" key="4">
    <source>
        <dbReference type="ARBA" id="ARBA00022909"/>
    </source>
</evidence>
<comment type="similarity">
    <text evidence="3 6">Belongs to the DHNA family.</text>
</comment>
<name>A0A9D1PLI5_9BACI</name>
<reference evidence="8" key="2">
    <citation type="submission" date="2021-04" db="EMBL/GenBank/DDBJ databases">
        <authorList>
            <person name="Gilroy R."/>
        </authorList>
    </citation>
    <scope>NUCLEOTIDE SEQUENCE</scope>
    <source>
        <strain evidence="8">CHK169-2315</strain>
    </source>
</reference>
<dbReference type="Gene3D" id="3.30.1130.10">
    <property type="match status" value="1"/>
</dbReference>
<evidence type="ECO:0000256" key="2">
    <source>
        <dbReference type="ARBA" id="ARBA00005013"/>
    </source>
</evidence>
<sequence>MDKIILKDLQFYGYHGLFEEENKLGQRFSVDCDLYTSLKEAGTTDEMHASIHYGHAYELIRDIVEGEPKNLIEAVAETIAKSLFEKFPMLNACMVRVVKPNPPIHGQYESVAVEIYREREK</sequence>
<dbReference type="FunFam" id="3.30.1130.10:FF:000003">
    <property type="entry name" value="7,8-dihydroneopterin aldolase"/>
    <property type="match status" value="1"/>
</dbReference>
<dbReference type="SUPFAM" id="SSF55620">
    <property type="entry name" value="Tetrahydrobiopterin biosynthesis enzymes-like"/>
    <property type="match status" value="1"/>
</dbReference>
<evidence type="ECO:0000256" key="6">
    <source>
        <dbReference type="RuleBase" id="RU362079"/>
    </source>
</evidence>
<keyword evidence="5 6" id="KW-0456">Lyase</keyword>
<dbReference type="PANTHER" id="PTHR42844">
    <property type="entry name" value="DIHYDRONEOPTERIN ALDOLASE 1-RELATED"/>
    <property type="match status" value="1"/>
</dbReference>
<feature type="domain" description="Dihydroneopterin aldolase/epimerase" evidence="7">
    <location>
        <begin position="4"/>
        <end position="117"/>
    </location>
</feature>
<dbReference type="GO" id="GO:0046654">
    <property type="term" value="P:tetrahydrofolate biosynthetic process"/>
    <property type="evidence" value="ECO:0007669"/>
    <property type="project" value="UniProtKB-UniRule"/>
</dbReference>
<dbReference type="PANTHER" id="PTHR42844:SF1">
    <property type="entry name" value="DIHYDRONEOPTERIN ALDOLASE 1-RELATED"/>
    <property type="match status" value="1"/>
</dbReference>
<evidence type="ECO:0000313" key="9">
    <source>
        <dbReference type="Proteomes" id="UP000823937"/>
    </source>
</evidence>
<gene>
    <name evidence="8" type="primary">folB</name>
    <name evidence="8" type="ORF">H9895_06025</name>
</gene>
<protein>
    <recommendedName>
        <fullName evidence="6">7,8-dihydroneopterin aldolase</fullName>
        <ecNumber evidence="6">4.1.2.25</ecNumber>
    </recommendedName>
</protein>
<comment type="function">
    <text evidence="6">Catalyzes the conversion of 7,8-dihydroneopterin to 6-hydroxymethyl-7,8-dihydropterin.</text>
</comment>
<proteinExistence type="inferred from homology"/>
<comment type="caution">
    <text evidence="8">The sequence shown here is derived from an EMBL/GenBank/DDBJ whole genome shotgun (WGS) entry which is preliminary data.</text>
</comment>
<comment type="pathway">
    <text evidence="2 6">Cofactor biosynthesis; tetrahydrofolate biosynthesis; 2-amino-4-hydroxy-6-hydroxymethyl-7,8-dihydropteridine diphosphate from 7,8-dihydroneopterin triphosphate: step 3/4.</text>
</comment>
<evidence type="ECO:0000259" key="7">
    <source>
        <dbReference type="SMART" id="SM00905"/>
    </source>
</evidence>
<keyword evidence="4 6" id="KW-0289">Folate biosynthesis</keyword>
<comment type="catalytic activity">
    <reaction evidence="1 6">
        <text>7,8-dihydroneopterin = 6-hydroxymethyl-7,8-dihydropterin + glycolaldehyde</text>
        <dbReference type="Rhea" id="RHEA:10540"/>
        <dbReference type="ChEBI" id="CHEBI:17001"/>
        <dbReference type="ChEBI" id="CHEBI:17071"/>
        <dbReference type="ChEBI" id="CHEBI:44841"/>
        <dbReference type="EC" id="4.1.2.25"/>
    </reaction>
</comment>
<dbReference type="GO" id="GO:0004150">
    <property type="term" value="F:dihydroneopterin aldolase activity"/>
    <property type="evidence" value="ECO:0007669"/>
    <property type="project" value="UniProtKB-UniRule"/>
</dbReference>
<dbReference type="Proteomes" id="UP000823937">
    <property type="component" value="Unassembled WGS sequence"/>
</dbReference>